<evidence type="ECO:0000256" key="2">
    <source>
        <dbReference type="ARBA" id="ARBA00022777"/>
    </source>
</evidence>
<feature type="transmembrane region" description="Helical" evidence="5">
    <location>
        <begin position="137"/>
        <end position="154"/>
    </location>
</feature>
<dbReference type="GO" id="GO:0016301">
    <property type="term" value="F:kinase activity"/>
    <property type="evidence" value="ECO:0007669"/>
    <property type="project" value="UniProtKB-KW"/>
</dbReference>
<comment type="caution">
    <text evidence="7">The sequence shown here is derived from an EMBL/GenBank/DDBJ whole genome shotgun (WGS) entry which is preliminary data.</text>
</comment>
<keyword evidence="5" id="KW-1133">Transmembrane helix</keyword>
<evidence type="ECO:0000313" key="8">
    <source>
        <dbReference type="Proteomes" id="UP001595962"/>
    </source>
</evidence>
<evidence type="ECO:0000256" key="5">
    <source>
        <dbReference type="SAM" id="Phobius"/>
    </source>
</evidence>
<gene>
    <name evidence="7" type="ORF">ACFO3I_10345</name>
</gene>
<dbReference type="PANTHER" id="PTHR24421">
    <property type="entry name" value="NITRATE/NITRITE SENSOR PROTEIN NARX-RELATED"/>
    <property type="match status" value="1"/>
</dbReference>
<dbReference type="SUPFAM" id="SSF55874">
    <property type="entry name" value="ATPase domain of HSP90 chaperone/DNA topoisomerase II/histidine kinase"/>
    <property type="match status" value="1"/>
</dbReference>
<evidence type="ECO:0000256" key="1">
    <source>
        <dbReference type="ARBA" id="ARBA00022679"/>
    </source>
</evidence>
<dbReference type="InterPro" id="IPR050482">
    <property type="entry name" value="Sensor_HK_TwoCompSys"/>
</dbReference>
<dbReference type="PANTHER" id="PTHR24421:SF59">
    <property type="entry name" value="OXYGEN SENSOR HISTIDINE KINASE NREB"/>
    <property type="match status" value="1"/>
</dbReference>
<dbReference type="Pfam" id="PF07730">
    <property type="entry name" value="HisKA_3"/>
    <property type="match status" value="1"/>
</dbReference>
<feature type="transmembrane region" description="Helical" evidence="5">
    <location>
        <begin position="39"/>
        <end position="56"/>
    </location>
</feature>
<keyword evidence="5" id="KW-0812">Transmembrane</keyword>
<organism evidence="7 8">
    <name type="scientific">Rheinheimera marina</name>
    <dbReference type="NCBI Taxonomy" id="1774958"/>
    <lineage>
        <taxon>Bacteria</taxon>
        <taxon>Pseudomonadati</taxon>
        <taxon>Pseudomonadota</taxon>
        <taxon>Gammaproteobacteria</taxon>
        <taxon>Chromatiales</taxon>
        <taxon>Chromatiaceae</taxon>
        <taxon>Rheinheimera</taxon>
    </lineage>
</organism>
<proteinExistence type="predicted"/>
<name>A0ABV9JMI0_9GAMM</name>
<keyword evidence="1" id="KW-0808">Transferase</keyword>
<dbReference type="Gene3D" id="1.20.5.1930">
    <property type="match status" value="1"/>
</dbReference>
<keyword evidence="3" id="KW-0902">Two-component regulatory system</keyword>
<keyword evidence="2 7" id="KW-0418">Kinase</keyword>
<feature type="transmembrane region" description="Helical" evidence="5">
    <location>
        <begin position="68"/>
        <end position="86"/>
    </location>
</feature>
<evidence type="ECO:0000313" key="7">
    <source>
        <dbReference type="EMBL" id="MFC4655411.1"/>
    </source>
</evidence>
<dbReference type="CDD" id="cd16917">
    <property type="entry name" value="HATPase_UhpB-NarQ-NarX-like"/>
    <property type="match status" value="1"/>
</dbReference>
<feature type="coiled-coil region" evidence="4">
    <location>
        <begin position="150"/>
        <end position="180"/>
    </location>
</feature>
<dbReference type="Proteomes" id="UP001595962">
    <property type="component" value="Unassembled WGS sequence"/>
</dbReference>
<dbReference type="Gene3D" id="3.30.565.10">
    <property type="entry name" value="Histidine kinase-like ATPase, C-terminal domain"/>
    <property type="match status" value="1"/>
</dbReference>
<evidence type="ECO:0000259" key="6">
    <source>
        <dbReference type="Pfam" id="PF07730"/>
    </source>
</evidence>
<reference evidence="8" key="1">
    <citation type="journal article" date="2019" name="Int. J. Syst. Evol. Microbiol.">
        <title>The Global Catalogue of Microorganisms (GCM) 10K type strain sequencing project: providing services to taxonomists for standard genome sequencing and annotation.</title>
        <authorList>
            <consortium name="The Broad Institute Genomics Platform"/>
            <consortium name="The Broad Institute Genome Sequencing Center for Infectious Disease"/>
            <person name="Wu L."/>
            <person name="Ma J."/>
        </authorList>
    </citation>
    <scope>NUCLEOTIDE SEQUENCE [LARGE SCALE GENOMIC DNA]</scope>
    <source>
        <strain evidence="8">DT28</strain>
    </source>
</reference>
<keyword evidence="8" id="KW-1185">Reference proteome</keyword>
<feature type="transmembrane region" description="Helical" evidence="5">
    <location>
        <begin position="7"/>
        <end position="27"/>
    </location>
</feature>
<keyword evidence="4" id="KW-0175">Coiled coil</keyword>
<sequence>MKLQQRLSWDVLAGVLTWLLVFGLSLYLCWPDPALNARLPWAIPLFLLYGACFLLITRPGERLAADQGIGLVIYMLQLSSALALNWLLPLDYLAILSIIWVSLLPHLVRFSRALLIAVLVLALWFSVDAYLEQRSLLIPALLYGSFHLFALLMTKQARSEQQARQQLEQQHQQLVLAQQLLKASAQQQERSRIARDLHDVLGHHLTGLIIHLQVAEHQSNSESQPTLATCQQLARLLLADVREAVSELRQHRVLDLQQAVTELATALPRLQLHSDWQAELPLTSVQQAEQVLLIIQEALTNSLKHSGATQVQLLTRQEPQGVLLQISDNGQLHSDWVAGNGMLGMQERAALLGAELECKEAQGHMQLQLRLPLEAV</sequence>
<protein>
    <submittedName>
        <fullName evidence="7">Sensor histidine kinase</fullName>
    </submittedName>
</protein>
<keyword evidence="5" id="KW-0472">Membrane</keyword>
<accession>A0ABV9JMI0</accession>
<feature type="domain" description="Signal transduction histidine kinase subgroup 3 dimerisation and phosphoacceptor" evidence="6">
    <location>
        <begin position="189"/>
        <end position="250"/>
    </location>
</feature>
<feature type="transmembrane region" description="Helical" evidence="5">
    <location>
        <begin position="113"/>
        <end position="131"/>
    </location>
</feature>
<dbReference type="EMBL" id="JBHSGB010000010">
    <property type="protein sequence ID" value="MFC4655411.1"/>
    <property type="molecule type" value="Genomic_DNA"/>
</dbReference>
<dbReference type="InterPro" id="IPR011712">
    <property type="entry name" value="Sig_transdc_His_kin_sub3_dim/P"/>
</dbReference>
<dbReference type="InterPro" id="IPR036890">
    <property type="entry name" value="HATPase_C_sf"/>
</dbReference>
<evidence type="ECO:0000256" key="4">
    <source>
        <dbReference type="SAM" id="Coils"/>
    </source>
</evidence>
<dbReference type="RefSeq" id="WP_377333911.1">
    <property type="nucleotide sequence ID" value="NZ_JBHSGB010000010.1"/>
</dbReference>
<evidence type="ECO:0000256" key="3">
    <source>
        <dbReference type="ARBA" id="ARBA00023012"/>
    </source>
</evidence>